<gene>
    <name evidence="1" type="ORF">M2280_004144</name>
</gene>
<evidence type="ECO:0000313" key="1">
    <source>
        <dbReference type="EMBL" id="MDH6282907.1"/>
    </source>
</evidence>
<dbReference type="Proteomes" id="UP001160334">
    <property type="component" value="Unassembled WGS sequence"/>
</dbReference>
<accession>A0ABT6MF59</accession>
<organism evidence="1 2">
    <name type="scientific">Prescottella agglutinans</name>
    <dbReference type="NCBI Taxonomy" id="1644129"/>
    <lineage>
        <taxon>Bacteria</taxon>
        <taxon>Bacillati</taxon>
        <taxon>Actinomycetota</taxon>
        <taxon>Actinomycetes</taxon>
        <taxon>Mycobacteriales</taxon>
        <taxon>Nocardiaceae</taxon>
        <taxon>Prescottella</taxon>
    </lineage>
</organism>
<proteinExistence type="predicted"/>
<name>A0ABT6MF59_9NOCA</name>
<keyword evidence="2" id="KW-1185">Reference proteome</keyword>
<evidence type="ECO:0000313" key="2">
    <source>
        <dbReference type="Proteomes" id="UP001160334"/>
    </source>
</evidence>
<reference evidence="1 2" key="1">
    <citation type="submission" date="2023-04" db="EMBL/GenBank/DDBJ databases">
        <title>Forest soil microbial communities from Buena Vista Peninsula, Colon Province, Panama.</title>
        <authorList>
            <person name="Bouskill N."/>
        </authorList>
    </citation>
    <scope>NUCLEOTIDE SEQUENCE [LARGE SCALE GENOMIC DNA]</scope>
    <source>
        <strain evidence="1 2">CFH S0262</strain>
    </source>
</reference>
<dbReference type="RefSeq" id="WP_280762188.1">
    <property type="nucleotide sequence ID" value="NZ_JARXVC010000011.1"/>
</dbReference>
<dbReference type="EMBL" id="JARXVC010000011">
    <property type="protein sequence ID" value="MDH6282907.1"/>
    <property type="molecule type" value="Genomic_DNA"/>
</dbReference>
<protein>
    <recommendedName>
        <fullName evidence="3">Helix-turn-helix DNA binding domain protein</fullName>
    </recommendedName>
</protein>
<evidence type="ECO:0008006" key="3">
    <source>
        <dbReference type="Google" id="ProtNLM"/>
    </source>
</evidence>
<comment type="caution">
    <text evidence="1">The sequence shown here is derived from an EMBL/GenBank/DDBJ whole genome shotgun (WGS) entry which is preliminary data.</text>
</comment>
<sequence length="123" mass="13985">MSQRDEARAREEILWAIGMHCSHTGEPLPEPAEPCPSCSLITSEVLERIEARAAALLGYSRPRVVETIKELEALPVWSVVRDRRKYTLERCDHGWFIPGRAGYRDARDIALPATVRYLPEEAK</sequence>